<organism evidence="2 3">
    <name type="scientific">Dothistroma septosporum (strain NZE10 / CBS 128990)</name>
    <name type="common">Red band needle blight fungus</name>
    <name type="synonym">Mycosphaerella pini</name>
    <dbReference type="NCBI Taxonomy" id="675120"/>
    <lineage>
        <taxon>Eukaryota</taxon>
        <taxon>Fungi</taxon>
        <taxon>Dikarya</taxon>
        <taxon>Ascomycota</taxon>
        <taxon>Pezizomycotina</taxon>
        <taxon>Dothideomycetes</taxon>
        <taxon>Dothideomycetidae</taxon>
        <taxon>Mycosphaerellales</taxon>
        <taxon>Mycosphaerellaceae</taxon>
        <taxon>Dothistroma</taxon>
    </lineage>
</organism>
<dbReference type="AlphaFoldDB" id="N1PUM8"/>
<dbReference type="SUPFAM" id="SSF52540">
    <property type="entry name" value="P-loop containing nucleoside triphosphate hydrolases"/>
    <property type="match status" value="1"/>
</dbReference>
<gene>
    <name evidence="2" type="ORF">DOTSEDRAFT_69212</name>
</gene>
<evidence type="ECO:0000256" key="1">
    <source>
        <dbReference type="SAM" id="MobiDB-lite"/>
    </source>
</evidence>
<reference evidence="3" key="1">
    <citation type="journal article" date="2012" name="PLoS Genet.">
        <title>The genomes of the fungal plant pathogens Cladosporium fulvum and Dothistroma septosporum reveal adaptation to different hosts and lifestyles but also signatures of common ancestry.</title>
        <authorList>
            <person name="de Wit P.J.G.M."/>
            <person name="van der Burgt A."/>
            <person name="Oekmen B."/>
            <person name="Stergiopoulos I."/>
            <person name="Abd-Elsalam K.A."/>
            <person name="Aerts A.L."/>
            <person name="Bahkali A.H."/>
            <person name="Beenen H.G."/>
            <person name="Chettri P."/>
            <person name="Cox M.P."/>
            <person name="Datema E."/>
            <person name="de Vries R.P."/>
            <person name="Dhillon B."/>
            <person name="Ganley A.R."/>
            <person name="Griffiths S.A."/>
            <person name="Guo Y."/>
            <person name="Hamelin R.C."/>
            <person name="Henrissat B."/>
            <person name="Kabir M.S."/>
            <person name="Jashni M.K."/>
            <person name="Kema G."/>
            <person name="Klaubauf S."/>
            <person name="Lapidus A."/>
            <person name="Levasseur A."/>
            <person name="Lindquist E."/>
            <person name="Mehrabi R."/>
            <person name="Ohm R.A."/>
            <person name="Owen T.J."/>
            <person name="Salamov A."/>
            <person name="Schwelm A."/>
            <person name="Schijlen E."/>
            <person name="Sun H."/>
            <person name="van den Burg H.A."/>
            <person name="van Ham R.C.H.J."/>
            <person name="Zhang S."/>
            <person name="Goodwin S.B."/>
            <person name="Grigoriev I.V."/>
            <person name="Collemare J."/>
            <person name="Bradshaw R.E."/>
        </authorList>
    </citation>
    <scope>NUCLEOTIDE SEQUENCE [LARGE SCALE GENOMIC DNA]</scope>
    <source>
        <strain evidence="3">NZE10 / CBS 128990</strain>
    </source>
</reference>
<dbReference type="Pfam" id="PF19798">
    <property type="entry name" value="Sulfotransfer_5"/>
    <property type="match status" value="1"/>
</dbReference>
<dbReference type="eggNOG" id="ENOG502S4EU">
    <property type="taxonomic scope" value="Eukaryota"/>
</dbReference>
<evidence type="ECO:0000313" key="2">
    <source>
        <dbReference type="EMBL" id="EME47176.1"/>
    </source>
</evidence>
<proteinExistence type="predicted"/>
<dbReference type="HOGENOM" id="CLU_033907_0_0_1"/>
<sequence>MSNKPVFVATHPRACSTAFERVFMTRRNTIHTVHEPCGDAYYYGPERMGSRFEGEEHEQDREKSGFSQSTFKSIFDRIESESTAGKRTFIKDMAQYYIPEDHQAPVLAPSLHQIKRGVGTNGLPAANDDGDVISDKDSGIAMTPENRSRPGSPTSPKSPPFPYENSFAEPNNPTVVPKEMLEKFHWTFLIRHPSKSIPSYYRCCIPPLVERTQFSPFMPKEAGYHELRRMFDYLKDTGIVGPKICGQENAEGVELKPSQVEICVLDADDMLDDPEGTLRQYCESIGVDFSQAMLNWDSEESHAFAKEQFEKWNGFHDDAINSTDLKPRQHKHAPKSDEQLYQEWVDKYGQGAADIIKKTVDDNVADYEYLKQYAIQVPKKA</sequence>
<name>N1PUM8_DOTSN</name>
<dbReference type="Gene3D" id="3.40.50.300">
    <property type="entry name" value="P-loop containing nucleotide triphosphate hydrolases"/>
    <property type="match status" value="1"/>
</dbReference>
<dbReference type="OrthoDB" id="2405944at2759"/>
<evidence type="ECO:0000313" key="3">
    <source>
        <dbReference type="Proteomes" id="UP000016933"/>
    </source>
</evidence>
<evidence type="ECO:0008006" key="4">
    <source>
        <dbReference type="Google" id="ProtNLM"/>
    </source>
</evidence>
<dbReference type="PANTHER" id="PTHR48419:SF1">
    <property type="entry name" value="SULFOTRANSFERASE DOMAIN-CONTAINING PROTEIN"/>
    <property type="match status" value="1"/>
</dbReference>
<dbReference type="PANTHER" id="PTHR48419">
    <property type="entry name" value="SULFOTRANSFERASE DOMAIN-CONTAINING PROTEIN"/>
    <property type="match status" value="1"/>
</dbReference>
<dbReference type="InterPro" id="IPR027417">
    <property type="entry name" value="P-loop_NTPase"/>
</dbReference>
<keyword evidence="3" id="KW-1185">Reference proteome</keyword>
<accession>N1PUM8</accession>
<protein>
    <recommendedName>
        <fullName evidence="4">P-loop containing nucleoside triphosphate hydrolase protein</fullName>
    </recommendedName>
</protein>
<feature type="region of interest" description="Disordered" evidence="1">
    <location>
        <begin position="119"/>
        <end position="170"/>
    </location>
</feature>
<dbReference type="OMA" id="QCIHEPF"/>
<dbReference type="Proteomes" id="UP000016933">
    <property type="component" value="Unassembled WGS sequence"/>
</dbReference>
<reference evidence="2 3" key="2">
    <citation type="journal article" date="2012" name="PLoS Pathog.">
        <title>Diverse lifestyles and strategies of plant pathogenesis encoded in the genomes of eighteen Dothideomycetes fungi.</title>
        <authorList>
            <person name="Ohm R.A."/>
            <person name="Feau N."/>
            <person name="Henrissat B."/>
            <person name="Schoch C.L."/>
            <person name="Horwitz B.A."/>
            <person name="Barry K.W."/>
            <person name="Condon B.J."/>
            <person name="Copeland A.C."/>
            <person name="Dhillon B."/>
            <person name="Glaser F."/>
            <person name="Hesse C.N."/>
            <person name="Kosti I."/>
            <person name="LaButti K."/>
            <person name="Lindquist E.A."/>
            <person name="Lucas S."/>
            <person name="Salamov A.A."/>
            <person name="Bradshaw R.E."/>
            <person name="Ciuffetti L."/>
            <person name="Hamelin R.C."/>
            <person name="Kema G.H.J."/>
            <person name="Lawrence C."/>
            <person name="Scott J.A."/>
            <person name="Spatafora J.W."/>
            <person name="Turgeon B.G."/>
            <person name="de Wit P.J.G.M."/>
            <person name="Zhong S."/>
            <person name="Goodwin S.B."/>
            <person name="Grigoriev I.V."/>
        </authorList>
    </citation>
    <scope>NUCLEOTIDE SEQUENCE [LARGE SCALE GENOMIC DNA]</scope>
    <source>
        <strain evidence="3">NZE10 / CBS 128990</strain>
    </source>
</reference>
<dbReference type="InterPro" id="IPR053226">
    <property type="entry name" value="Pyrrolopyrazine_biosynth_F"/>
</dbReference>
<dbReference type="STRING" id="675120.N1PUM8"/>
<dbReference type="EMBL" id="KB446536">
    <property type="protein sequence ID" value="EME47176.1"/>
    <property type="molecule type" value="Genomic_DNA"/>
</dbReference>